<keyword evidence="3" id="KW-1185">Reference proteome</keyword>
<evidence type="ECO:0000313" key="2">
    <source>
        <dbReference type="EMBL" id="GJC90290.1"/>
    </source>
</evidence>
<sequence length="357" mass="39376">MPPFLPPELTHDKDRAWVKVAKPEFRDPSTLWTKHWHQFNTITIPVLDEDAFFADAVTAARQAQSAEHLEELLAAKSQERRHDLEDLVRHLARSALDSRVRFPSDKTRDATLKIGQTGSLDSFLQLVCSIIYGDDDGSRDRLVSPQVGAADPAADAHPDTEGSDDGDQDTMRDGCAAGEIHDIEERTPYDEDTSVELQNTFPPELFHLADDFGHDIRCTAFDGNSSKAGVDLEPKLSTVGSYNVLYGLEDVESNPQPEEAVVETSTQESLDILPNLPRMHTPPPGPRQQHQQHTTPVTPVDGAGTHLCSTTEVHGSPTSCSPALSQATSTPTSWGFLRPLKLAMMRMCRPLRRSART</sequence>
<feature type="region of interest" description="Disordered" evidence="1">
    <location>
        <begin position="141"/>
        <end position="173"/>
    </location>
</feature>
<proteinExistence type="predicted"/>
<comment type="caution">
    <text evidence="2">The sequence shown here is derived from an EMBL/GenBank/DDBJ whole genome shotgun (WGS) entry which is preliminary data.</text>
</comment>
<protein>
    <submittedName>
        <fullName evidence="2">Uncharacterized protein</fullName>
    </submittedName>
</protein>
<evidence type="ECO:0000313" key="3">
    <source>
        <dbReference type="Proteomes" id="UP001055172"/>
    </source>
</evidence>
<gene>
    <name evidence="2" type="ORF">ColLi_13128</name>
</gene>
<organism evidence="2 3">
    <name type="scientific">Colletotrichum liriopes</name>
    <dbReference type="NCBI Taxonomy" id="708192"/>
    <lineage>
        <taxon>Eukaryota</taxon>
        <taxon>Fungi</taxon>
        <taxon>Dikarya</taxon>
        <taxon>Ascomycota</taxon>
        <taxon>Pezizomycotina</taxon>
        <taxon>Sordariomycetes</taxon>
        <taxon>Hypocreomycetidae</taxon>
        <taxon>Glomerellales</taxon>
        <taxon>Glomerellaceae</taxon>
        <taxon>Colletotrichum</taxon>
        <taxon>Colletotrichum spaethianum species complex</taxon>
    </lineage>
</organism>
<evidence type="ECO:0000256" key="1">
    <source>
        <dbReference type="SAM" id="MobiDB-lite"/>
    </source>
</evidence>
<dbReference type="Proteomes" id="UP001055172">
    <property type="component" value="Unassembled WGS sequence"/>
</dbReference>
<accession>A0AA37GZN3</accession>
<dbReference type="EMBL" id="BPPX01000051">
    <property type="protein sequence ID" value="GJC90290.1"/>
    <property type="molecule type" value="Genomic_DNA"/>
</dbReference>
<dbReference type="AlphaFoldDB" id="A0AA37GZN3"/>
<name>A0AA37GZN3_9PEZI</name>
<reference evidence="2 3" key="1">
    <citation type="submission" date="2021-07" db="EMBL/GenBank/DDBJ databases">
        <title>Genome data of Colletotrichum spaethianum.</title>
        <authorList>
            <person name="Utami Y.D."/>
            <person name="Hiruma K."/>
        </authorList>
    </citation>
    <scope>NUCLEOTIDE SEQUENCE [LARGE SCALE GENOMIC DNA]</scope>
    <source>
        <strain evidence="2 3">MAFF 242679</strain>
    </source>
</reference>